<evidence type="ECO:0000256" key="1">
    <source>
        <dbReference type="SAM" id="SignalP"/>
    </source>
</evidence>
<reference evidence="2 3" key="1">
    <citation type="submission" date="2020-03" db="EMBL/GenBank/DDBJ databases">
        <title>Genomic Encyclopedia of Type Strains, Phase III (KMG-III): the genomes of soil and plant-associated and newly described type strains.</title>
        <authorList>
            <person name="Whitman W."/>
        </authorList>
    </citation>
    <scope>NUCLEOTIDE SEQUENCE [LARGE SCALE GENOMIC DNA]</scope>
    <source>
        <strain evidence="2 3">CECT 8804</strain>
    </source>
</reference>
<evidence type="ECO:0000313" key="3">
    <source>
        <dbReference type="Proteomes" id="UP000727456"/>
    </source>
</evidence>
<keyword evidence="1" id="KW-0732">Signal</keyword>
<dbReference type="EMBL" id="JAAOZC010000005">
    <property type="protein sequence ID" value="NIJ08656.1"/>
    <property type="molecule type" value="Genomic_DNA"/>
</dbReference>
<feature type="chain" id="PRO_5045421502" description="Sel1 repeat family protein" evidence="1">
    <location>
        <begin position="22"/>
        <end position="224"/>
    </location>
</feature>
<keyword evidence="3" id="KW-1185">Reference proteome</keyword>
<name>A0ABX0TT20_9SPHN</name>
<dbReference type="Proteomes" id="UP000727456">
    <property type="component" value="Unassembled WGS sequence"/>
</dbReference>
<organism evidence="2 3">
    <name type="scientific">Sphingomonas vulcanisoli</name>
    <dbReference type="NCBI Taxonomy" id="1658060"/>
    <lineage>
        <taxon>Bacteria</taxon>
        <taxon>Pseudomonadati</taxon>
        <taxon>Pseudomonadota</taxon>
        <taxon>Alphaproteobacteria</taxon>
        <taxon>Sphingomonadales</taxon>
        <taxon>Sphingomonadaceae</taxon>
        <taxon>Sphingomonas</taxon>
    </lineage>
</organism>
<feature type="signal peptide" evidence="1">
    <location>
        <begin position="1"/>
        <end position="21"/>
    </location>
</feature>
<proteinExistence type="predicted"/>
<gene>
    <name evidence="2" type="ORF">FHS31_002277</name>
</gene>
<evidence type="ECO:0008006" key="4">
    <source>
        <dbReference type="Google" id="ProtNLM"/>
    </source>
</evidence>
<dbReference type="RefSeq" id="WP_167073537.1">
    <property type="nucleotide sequence ID" value="NZ_JAAOZC010000005.1"/>
</dbReference>
<sequence>MRFEPLVCVIAAAAIMSPVQAVTPRDLLTQAAFQATDKRQALALVTQAVDQSQAILATRPNDHEGLLQNAMSIGYRATLTKKPADAKSSRKMFESLVASNPRDPEFQLAIGGWHLDCVAAGFLATTVLGCNKDLGLDGIGKAVSYGGNRAFFKGMAAMMRIRLDRDAVAASLALAQAAAAAPTPTALDRIAKHDAELMLVPLRAGDGKAASALAKKLLPFGRLG</sequence>
<protein>
    <recommendedName>
        <fullName evidence="4">Sel1 repeat family protein</fullName>
    </recommendedName>
</protein>
<evidence type="ECO:0000313" key="2">
    <source>
        <dbReference type="EMBL" id="NIJ08656.1"/>
    </source>
</evidence>
<accession>A0ABX0TT20</accession>
<comment type="caution">
    <text evidence="2">The sequence shown here is derived from an EMBL/GenBank/DDBJ whole genome shotgun (WGS) entry which is preliminary data.</text>
</comment>